<dbReference type="AlphaFoldDB" id="A0A7M1KLH6"/>
<evidence type="ECO:0000313" key="1">
    <source>
        <dbReference type="EMBL" id="QOQ77161.1"/>
    </source>
</evidence>
<accession>A0A7M1KLH6</accession>
<dbReference type="RefSeq" id="WP_197627999.1">
    <property type="nucleotide sequence ID" value="NZ_CP063073.1"/>
</dbReference>
<organism evidence="1 2">
    <name type="scientific">Pseudomonas poae</name>
    <dbReference type="NCBI Taxonomy" id="200451"/>
    <lineage>
        <taxon>Bacteria</taxon>
        <taxon>Pseudomonadati</taxon>
        <taxon>Pseudomonadota</taxon>
        <taxon>Gammaproteobacteria</taxon>
        <taxon>Pseudomonadales</taxon>
        <taxon>Pseudomonadaceae</taxon>
        <taxon>Pseudomonas</taxon>
    </lineage>
</organism>
<dbReference type="EMBL" id="CP063073">
    <property type="protein sequence ID" value="QOQ77161.1"/>
    <property type="molecule type" value="Genomic_DNA"/>
</dbReference>
<proteinExistence type="predicted"/>
<gene>
    <name evidence="1" type="ORF">IMF22_09045</name>
</gene>
<reference evidence="1 2" key="1">
    <citation type="submission" date="2020-10" db="EMBL/GenBank/DDBJ databases">
        <title>High quality whole genome sequence of Pseudomonas poae PMA22.</title>
        <authorList>
            <person name="Hernandez J.G."/>
            <person name="Rodriguez P."/>
            <person name="Cuevas C."/>
            <person name="de la Calle F."/>
            <person name="Galan B."/>
            <person name="Garcia J.L."/>
        </authorList>
    </citation>
    <scope>NUCLEOTIDE SEQUENCE [LARGE SCALE GENOMIC DNA]</scope>
    <source>
        <strain evidence="1 2">PMA22</strain>
    </source>
</reference>
<sequence length="868" mass="94553">MSNISPSHQAPRLAPALLAFSPIPVANPAPDTVVRSKRSLAVQASDEQTFNWTLQPLATPTAEASSSADRLLQTALAGSPLRSAADRKVQVPPDATVFALFDAYRSAINTPEIQAWLRSKGIAPSTLVVKHGSVSGSVTRDGVSSIQTFTTGDASGWWQVSARLRAAAQGLDPDDHGLPYVNDDSDSFSRDTLLRWYGVKPPADASDVSRAQHELSTLDWSTLAPLKKAELEGRAQTARRAIGALDERAHLADILKQHLAGKPDDEPVALDGLEVQVSSTSTLARNVDGKVALDAALQSHGQPLPKTVGELRNAIRWLTAALPPPPAQGNYSHLLAYTWAPGKLSAADKAAVAHLSHDDDDNDEGESSGLNLLRLLDVDGILGRNTPEALRSQADGFLERILRNPEALFWGDLLAQDRDYLGENGTSHLSDAERAQWIIAAIKLQFDPDAPGRKGSIAGYDLYQPGNSGRTLAEVRRDVENHLKQKNSLLDPRAAPLVAHLFLASAAPEFLVPGTPATLRIGSTEWADLRLAVTLAERQGGAGCSRSMSYQEIIALSRLDPRTPEEAAVLDNYGVDVLLDWGLMRGLYAKPADDRYTPEHYQQATAAFNAERTQMLQALELLSAAMPTREDLAIANLQKEFPGFSAQQIKALRVYIADPQTRRKMSHLEPKMRSLVETYMTGDLTKDRWMLLGPGEDAPQPARKKTPYAAEPVLSPAQQAAVDANVQALNAKIANLPDVQALVPVEVDRYLANLAQGLSITTRRMMANLPLPVRQALEYGEVKLFALREQTDEVLVLDETPGHVEARRGRKGTLIECTFQGVTRFLEVFADKFLIVERDDLVGPLTLGAHLRLIRKPMAVGRHRTYKN</sequence>
<protein>
    <submittedName>
        <fullName evidence="1">Uncharacterized protein</fullName>
    </submittedName>
</protein>
<evidence type="ECO:0000313" key="2">
    <source>
        <dbReference type="Proteomes" id="UP000594923"/>
    </source>
</evidence>
<dbReference type="Proteomes" id="UP000594923">
    <property type="component" value="Chromosome"/>
</dbReference>
<name>A0A7M1KLH6_9PSED</name>